<feature type="compositionally biased region" description="Acidic residues" evidence="1">
    <location>
        <begin position="3734"/>
        <end position="3745"/>
    </location>
</feature>
<proteinExistence type="predicted"/>
<dbReference type="NCBIfam" id="NF047352">
    <property type="entry name" value="P_loop_sacsin"/>
    <property type="match status" value="2"/>
</dbReference>
<dbReference type="Pfam" id="PF04564">
    <property type="entry name" value="U-box"/>
    <property type="match status" value="1"/>
</dbReference>
<dbReference type="InterPro" id="IPR058210">
    <property type="entry name" value="SACS/Nov_dom"/>
</dbReference>
<feature type="domain" description="U-box" evidence="3">
    <location>
        <begin position="4804"/>
        <end position="4877"/>
    </location>
</feature>
<dbReference type="PANTHER" id="PTHR15600">
    <property type="entry name" value="SACSIN"/>
    <property type="match status" value="1"/>
</dbReference>
<evidence type="ECO:0000313" key="5">
    <source>
        <dbReference type="Proteomes" id="UP001165085"/>
    </source>
</evidence>
<reference evidence="5" key="1">
    <citation type="journal article" date="2023" name="Commun. Biol.">
        <title>Genome analysis of Parmales, the sister group of diatoms, reveals the evolutionary specialization of diatoms from phago-mixotrophs to photoautotrophs.</title>
        <authorList>
            <person name="Ban H."/>
            <person name="Sato S."/>
            <person name="Yoshikawa S."/>
            <person name="Yamada K."/>
            <person name="Nakamura Y."/>
            <person name="Ichinomiya M."/>
            <person name="Sato N."/>
            <person name="Blanc-Mathieu R."/>
            <person name="Endo H."/>
            <person name="Kuwata A."/>
            <person name="Ogata H."/>
        </authorList>
    </citation>
    <scope>NUCLEOTIDE SEQUENCE [LARGE SCALE GENOMIC DNA]</scope>
    <source>
        <strain evidence="5">NIES 3701</strain>
    </source>
</reference>
<dbReference type="SUPFAM" id="SSF57850">
    <property type="entry name" value="RING/U-box"/>
    <property type="match status" value="1"/>
</dbReference>
<feature type="compositionally biased region" description="Acidic residues" evidence="1">
    <location>
        <begin position="3760"/>
        <end position="3781"/>
    </location>
</feature>
<dbReference type="InterPro" id="IPR015940">
    <property type="entry name" value="UBA"/>
</dbReference>
<dbReference type="Proteomes" id="UP001165085">
    <property type="component" value="Unassembled WGS sequence"/>
</dbReference>
<dbReference type="PROSITE" id="PS51698">
    <property type="entry name" value="U_BOX"/>
    <property type="match status" value="1"/>
</dbReference>
<organism evidence="4 5">
    <name type="scientific">Triparma strigata</name>
    <dbReference type="NCBI Taxonomy" id="1606541"/>
    <lineage>
        <taxon>Eukaryota</taxon>
        <taxon>Sar</taxon>
        <taxon>Stramenopiles</taxon>
        <taxon>Ochrophyta</taxon>
        <taxon>Bolidophyceae</taxon>
        <taxon>Parmales</taxon>
        <taxon>Triparmaceae</taxon>
        <taxon>Triparma</taxon>
    </lineage>
</organism>
<keyword evidence="5" id="KW-1185">Reference proteome</keyword>
<protein>
    <recommendedName>
        <fullName evidence="6">BTB domain-containing protein</fullName>
    </recommendedName>
</protein>
<dbReference type="CDD" id="cd16655">
    <property type="entry name" value="RING-Ubox_WDSUB1-like"/>
    <property type="match status" value="1"/>
</dbReference>
<dbReference type="EMBL" id="BRXY01000106">
    <property type="protein sequence ID" value="GMH66262.1"/>
    <property type="molecule type" value="Genomic_DNA"/>
</dbReference>
<evidence type="ECO:0008006" key="6">
    <source>
        <dbReference type="Google" id="ProtNLM"/>
    </source>
</evidence>
<dbReference type="InterPro" id="IPR013083">
    <property type="entry name" value="Znf_RING/FYVE/PHD"/>
</dbReference>
<dbReference type="SUPFAM" id="SSF46934">
    <property type="entry name" value="UBA-like"/>
    <property type="match status" value="1"/>
</dbReference>
<dbReference type="InterPro" id="IPR009060">
    <property type="entry name" value="UBA-like_sf"/>
</dbReference>
<dbReference type="InterPro" id="IPR003613">
    <property type="entry name" value="Ubox_domain"/>
</dbReference>
<dbReference type="SUPFAM" id="SSF55874">
    <property type="entry name" value="ATPase domain of HSP90 chaperone/DNA topoisomerase II/histidine kinase"/>
    <property type="match status" value="2"/>
</dbReference>
<evidence type="ECO:0000259" key="2">
    <source>
        <dbReference type="PROSITE" id="PS50030"/>
    </source>
</evidence>
<evidence type="ECO:0000259" key="3">
    <source>
        <dbReference type="PROSITE" id="PS51698"/>
    </source>
</evidence>
<dbReference type="GO" id="GO:0030544">
    <property type="term" value="F:Hsp70 protein binding"/>
    <property type="evidence" value="ECO:0007669"/>
    <property type="project" value="TreeGrafter"/>
</dbReference>
<dbReference type="GO" id="GO:0004842">
    <property type="term" value="F:ubiquitin-protein transferase activity"/>
    <property type="evidence" value="ECO:0007669"/>
    <property type="project" value="InterPro"/>
</dbReference>
<feature type="region of interest" description="Disordered" evidence="1">
    <location>
        <begin position="3714"/>
        <end position="3845"/>
    </location>
</feature>
<dbReference type="PROSITE" id="PS50030">
    <property type="entry name" value="UBA"/>
    <property type="match status" value="1"/>
</dbReference>
<dbReference type="SMART" id="SM00504">
    <property type="entry name" value="Ubox"/>
    <property type="match status" value="1"/>
</dbReference>
<dbReference type="Gene3D" id="1.10.8.10">
    <property type="entry name" value="DNA helicase RuvA subunit, C-terminal domain"/>
    <property type="match status" value="1"/>
</dbReference>
<dbReference type="InterPro" id="IPR036890">
    <property type="entry name" value="HATPase_C_sf"/>
</dbReference>
<evidence type="ECO:0000313" key="4">
    <source>
        <dbReference type="EMBL" id="GMH66262.1"/>
    </source>
</evidence>
<sequence length="4884" mass="539132">MSDTWHDAADDFGQKIDLTVRIREILRNYPEGLSIIKELLQNADDAGARTVKLCVSEPRPGKGSDALSQATSGPSLLAYNDGVFSETDFKSIQQIGNSLKKAGNGNKTGRFGVGVNSVYHLTEVPMFTSLSKIVLFDPQATFVPNINPANPGKMIDISTKQGQALVSSLPAVFSPFKCFGCDLKSEFKGTLFRFALRTPEQAQSSKLSRQAHSTSDIMKLISSLESSSREMLLFLKNVEKIETYHWPSTSPSPILRHTTSISTSTNLRKKRSFVLTSTLENRPQVNDYAMLIESSSGEKETWVVCNQLGGGRATEMSNNSDYAHMKLVPWAGVASKLPTEDSPNTTVGQAYCFLPLPVKTGLPVHCNGYFELSSNRRDVWWGDDMAGDGRARAEWNRALVEDLAASCYARLVMQCVGRMEGKYECLFPIDQQKEQSYSGLWEILTQTVYALLLNQPVLRNVQKQWIAPSSAVLMHEENSENLQNILKNETSLNLVIFENARLRTTLLSRKIVTVTTTPRKIRHFYSTLSALSESPPLSDAATAFSSAKFLLLYCISDLTPSNNYAELDNLPFITLADNKTLGRFCVLPPTSSSHLTQLTSMGFTTLLSLHALRKFNDNLESSIEYLFSDRHEAANTVVHGLDPYFFCEGPASSILRTSPQIYVDSESLQDSPVLLKLYKSPVLQKSMNVTSLTPSMLGDVVNRAIPSDWRGKEEAKWKGGEGAKPSDEWFASLWAYICDNPSSIPNVSEQYCIVPTNEGVVTNLSRGASVISAALLPQNIISSVTALGVRTLLTDLLKDLKAPSDIFSYIFEPTAESLIFAIDAASRRSESSRWENISSSGRDELYDFFVSQNPKLSPAAVTVLRSFPIFKVFSAEGTNYSSLDGGRFSALCAPPTSSDAEVLSATSTKVNAAFVSYADAKDLANLELLQVEVLNKQAFYTRVLFPSMASLPISVVEGAMAQMLTSLSSLIHDDTPFKDVVAETKCIPTSTGELVKPCRLFDPENYQLTVLLDDSAFPSPFFREPSLLLSLRSLGLLSSLTLEGVVEVAKRIEKQSGQSPSEEESAAIEKRSRELLNFLDKNTSKFFPELFPEAKKRTSMFSKISSAIFEDGAKKKNELEVRARLVEALKGISWVPVHKNPPSPFLPWDHSSASTSVAAPSISKCMDKMWLVSATYRLVDGEVHTPELKTVLGWNDDLPMKDVALQLKKMASSFDEQRQKTENGELNELCQAISSEVPRIYHILNRVSAPYDVESVKSTLHLTPWLWMGDSFVMSDHAAFASPINASPYLFTVPPDLACFSNLLKSFGVREKFGTTDFCEVLRRIFHQQQQEELPPPLPLREMTELTVAICQLLSDDVMRLADMEVYAPDASGKLHVTTRMVYDDAPWLSKNSAMQKNQIFVHPKISSDVGEKIGVKSLRQTLVTTNSESLDFGVGAEAEAFGQAESLTRRLRNIIEMYPEGPSILSELIQNADDSGATSVKVMVSMKESGTSSLLGPKMSSWQGPAIYVYNNSTFSDRDFVNLSRIGQASKLDKLITTGRFGLGFNAVFHWTDVPSFVSGDYLVMFDPHEKYVPGATSTSRGIKIKFKDSDLLEQFPDQFGPYKKFGCDMKNRFKGTLFRFPLRTSVTAASSEISKTTFDDAAIRELVSTFEEKVSKMLLFLRNVRNVEVYAEGGEGGDKPKLLYSASVGERKAMGKNNAKWSAVSDFITGGGANALSKEAFYSKLTQTPENKLPSTCHLVPIIFKSDKTVTEDVHLVLVGLGGGEAKKISCDAKFRHMKLLPWSGVSAHISRNGEPAPPQRGNAFCFLPLPVETGLPVMVNGYFELSANRRDIWLGNDMTGEGRVRSDWNAALIKDAIAPLYLRLLGFARNVVSRDDFVKLWPVKSKDSSSSVFNSAIFQMMTESVYARCMRAPFFWAVSDRGEGWIALDDAVVVSNGANKSQRLIEVLIAEGLQVVTLPEEVVEMLEAYKIDKPKRASPSFLRDFYRNGGGRRETLRRDDGLFMLEYLNEDLAENEKGQLKGIQLLPLLDGSWGFFDDGENGEARYIVNSVQKSLLQEVPSLVVDNATESEAVNSLLTSKGVLEATNVTKLTLPDFKILLNQVVPQDWQGLTEVSWNPKNESVVTEQWIASFWSYVVTPSEDEPQEGNDPSSRLSLFLDGHPLLPCFVGDGGERVLVQLAQDSTVISPVGTNDTTFGKDVGEVLRKVGVKVLEVDGAKSEFVKGLVKAGFVNLPTAVGALTAFANLFPPANGNGDLMRRVSMRFDGISPFDRENLRRFLREDLIRRDEQLSENTARTLKSLPIYPTFQRSNGVEDDSELKPPMFMDLLLDERWIPPRGVNKCLLDSSFLSVKAKSDLTLLEMVGVTVMDGKEFYMKHGLVRVLDGGGLEGATRDRASLKLLKDLPLLLSENTDSNEFFLGSLKKAKFVRSRKGGLCSPDTLYDPEVSALTQLLGDESFPSTEFSASDVLGNLRTLGLKNVLNCRGVIESACSIEDDTSSSCVTRSRSLLRFVDENIDSLLEECRRDDEAQQSSDPDSEPPAESHVARFSQRLIEVEWLPCKKFFSDGMLPLPKEIADVAAPLDMRPKEDAWMCSFSKSLLDGFVSNDALKKLFGWDKDVDVLSVGAQLLAIGRGFEEQGSFTPSFRQTLASNIPRMYALMDEFLRAGLAEAQAENGDAESGDKLVFMESVKSMLQGKHWIFVGDNFVGCNRVAFKAPSNARPHLYQVPVELECFEPMLKYFGVRDSFEVGDYVQVNAGLYEKMNGKAVDAGDLDLAVGMAKLLAALGKEEIDTRVVYLPGENSVLNPAGDMVYDDAPWLSSSLAGKLRLRFVHPLVGGDVAMTLGAKSLREVLLANQSGMQNIPCPSCDSLKQLLNQRLWNWSGRGTLKHQRGTREDCRALMDLIEVAEGAGVQKVKIMADWRSHGDESLLHPGLRGLQGGVSLMVGFEGVVLGVDELVRLSAPSGFYRSSCERMRENGSPRFGPGIASLFQLGDCVQVLSGNQLHLFDPSGQFLFNGDGKKNSKKKKGGKKSQPIARRYGLNKEDIFVNFQDQYAPFVESTFGVKEAFEGEGATFFKGTIFRICMRNKVGPLSRRRYEQDDVEMILNRFCANIGELFLFTRNLKAVEVAEVDDEGEYKSIVKSSLRTNSNVRNNHLDKLVENSEWKKSKLVTLFKKWEPVKATITLEVKSLVGDQEICDTYMVASVLAPPNLRELAVGEVMRKLKVLPILRVSAHLHRSIGGNSQSRLGKTEKGKIFVGGLDTGIETGVPVNICAPLFLHELNRRVLLTPTDDTDVKALFPKIRILDEGTVGMGRRGSTGSPGILGGGGRGLSLWNWNCECLGEAFLVLVPMILGELRNPLEFLYARNPKLLYRYWPRLSKLKRSYRQFGNRQMYKQLAGMELFLTKNKGFVKIRDGVFESDGVEVEDEEREKKKGLSPVVAAFFRSRFAIFNVPPVVGFDLRKFGINTGVLSPEMARSFLKSAVKREELEHAVRENIDLAVDLFLFCFEKERRLWKELLGLRILPMMDGSLGVVGKVEGIIAGREQQLLLPNLRARFLHPRFVQGCDLVKLGGSGEGGLGEGFLSTVKLRMFDLKLLSENVGALLPRQWANKNFVKFGDMDGEGSGGVRVSKERGPNSLWLKIFWSVVKIYRFADVELFKKWPLIPTAGGELASCSNVRLVLCVSRKYGNLRVRRTLAIDHQALKKELEKEEGNDARGRVDEQGKGGEEGEELDGWEDFFGDEKEKGGYDSMAELSEDEEEGREGEGEGGEEEEAVVVEGKGKVEEETAVQEEKLEGGGKGGGDDEGPPGLEDINGGDLPHAVEVQDPNLPPPPPGNGNGNVNVVNSVQVEEMSEEDHAVRDQAIDTLEATQGVQILAMMLEKIQAPMLEGGFFADEDLASIMYETSSRSAVSKKVLETLWRCQTEWSAEEVGKWEDLTGADRERFLEVLVKDDGGARLDLLSSDLSKLGKLPLFETLSGEYVALGENSSGGQTVNENYTLGSDLSLDGEVSNFLPESALSNFIKVKDEEALLRDMNVEPLTEPLMILNFVLPAFDEMPAERKMTFLARFKDKWEGLKEEETLTRKMKETKFVVRGGGAGLWVKPCDLFDPTHELLQVIYEDDRTKFPSDDMSGEGWLMILRELGLIKSVDKASFKACALTVEREESVEKAMVLHSYFKENFSEFYDPEFARGLGKIKFVPSTMYMPGGAADSVRLVKYENVSVFKDANLCFTVMPVLGESVCPPQVMWSNLGIVSPPPMNIVLGHLRNLVNDGGFLSDWDYSAEGPVGVFGSMFRYLEDNFGKLSPRIKEALCDTPLVPIGSLLVKPRMLFFRMSMSLQPLLYELPRWCNGFGKFFENIGVRESPNVDDYVSCLQDMKERVGGDGVLNPNELGAVLKLMKLLGEVGGGDGIRGAGAVYGVDDRGVLINMDNMLFNDAPWLVGRIERRLVRLAHPRVSSSVAGLLGLRKLSDSVVETMGVDGVVNEVKARSGGITAEQATNTVQSKEFREIIEGLGEDVKAEVLQVLKVKYVEDLKTRLVLKKRGGKGVDITGEGGRGGDAFSFCDRRANVVYIAVKKLPRSLPASLLVANCVCDAVGLGREHVSIVSAVVGVETLEEVGRVKEVLSVGEVIGYRDGDAVNYGVILDIGEGEDGSVKRLRVDKGAGVKGVFMSSEVLAFEGGVRRRVGVGVGGEGEVEREEVDLGDLIDPSLYESYGGEKGGESEAGGGDIQSVVGVTQGEAVKAASEILARAGVNLKSDVQEMAKVAMEMKAEKAKNVKEVERIKRNVFELSGEIQESGSEALMCPITRCVFEDPVVASDGFTYERSAIEQWLRSNNRSPQTNQAMTNRNLVPNITLRAQIESLSESLKKLEGFATSL</sequence>
<dbReference type="Gene3D" id="3.30.40.10">
    <property type="entry name" value="Zinc/RING finger domain, C3HC4 (zinc finger)"/>
    <property type="match status" value="1"/>
</dbReference>
<dbReference type="GO" id="GO:0016567">
    <property type="term" value="P:protein ubiquitination"/>
    <property type="evidence" value="ECO:0007669"/>
    <property type="project" value="InterPro"/>
</dbReference>
<accession>A0A9W7AB72</accession>
<dbReference type="PANTHER" id="PTHR15600:SF42">
    <property type="entry name" value="SACSIN"/>
    <property type="match status" value="1"/>
</dbReference>
<dbReference type="InterPro" id="IPR052972">
    <property type="entry name" value="Sacsin_chaperone_reg"/>
</dbReference>
<dbReference type="SMART" id="SM00165">
    <property type="entry name" value="UBA"/>
    <property type="match status" value="1"/>
</dbReference>
<dbReference type="Pfam" id="PF25794">
    <property type="entry name" value="SACS"/>
    <property type="match status" value="3"/>
</dbReference>
<feature type="domain" description="UBA" evidence="2">
    <location>
        <begin position="589"/>
        <end position="629"/>
    </location>
</feature>
<evidence type="ECO:0000256" key="1">
    <source>
        <dbReference type="SAM" id="MobiDB-lite"/>
    </source>
</evidence>
<name>A0A9W7AB72_9STRA</name>
<feature type="compositionally biased region" description="Basic and acidic residues" evidence="1">
    <location>
        <begin position="3785"/>
        <end position="3802"/>
    </location>
</feature>
<comment type="caution">
    <text evidence="4">The sequence shown here is derived from an EMBL/GenBank/DDBJ whole genome shotgun (WGS) entry which is preliminary data.</text>
</comment>
<feature type="compositionally biased region" description="Basic and acidic residues" evidence="1">
    <location>
        <begin position="3714"/>
        <end position="3733"/>
    </location>
</feature>
<dbReference type="OrthoDB" id="1262810at2759"/>
<gene>
    <name evidence="4" type="ORF">TrST_g11480</name>
</gene>